<keyword evidence="1" id="KW-0472">Membrane</keyword>
<sequence length="69" mass="8108">MKFIKIILFIIPFIWSVLLVPFVNKIEPFIFGLPFLAFWETMGILIASICIGLTYHIDLKNEELNEKHK</sequence>
<evidence type="ECO:0000313" key="2">
    <source>
        <dbReference type="EMBL" id="KZL91695.1"/>
    </source>
</evidence>
<gene>
    <name evidence="2" type="ORF">CLMAG_34540</name>
</gene>
<keyword evidence="1" id="KW-1133">Transmembrane helix</keyword>
<reference evidence="2 3" key="1">
    <citation type="submission" date="2016-04" db="EMBL/GenBank/DDBJ databases">
        <title>Genome sequence of Clostridium magnum DSM 2767.</title>
        <authorList>
            <person name="Poehlein A."/>
            <person name="Uhlig R."/>
            <person name="Fischer R."/>
            <person name="Bahl H."/>
            <person name="Daniel R."/>
        </authorList>
    </citation>
    <scope>NUCLEOTIDE SEQUENCE [LARGE SCALE GENOMIC DNA]</scope>
    <source>
        <strain evidence="2 3">DSM 2767</strain>
    </source>
</reference>
<dbReference type="EMBL" id="LWAE01000003">
    <property type="protein sequence ID" value="KZL91695.1"/>
    <property type="molecule type" value="Genomic_DNA"/>
</dbReference>
<comment type="caution">
    <text evidence="2">The sequence shown here is derived from an EMBL/GenBank/DDBJ whole genome shotgun (WGS) entry which is preliminary data.</text>
</comment>
<dbReference type="OrthoDB" id="3628949at2"/>
<dbReference type="PATRIC" id="fig|1121326.3.peg.3493"/>
<dbReference type="RefSeq" id="WP_066624821.1">
    <property type="nucleotide sequence ID" value="NZ_FQXL01000005.1"/>
</dbReference>
<proteinExistence type="predicted"/>
<evidence type="ECO:0008006" key="4">
    <source>
        <dbReference type="Google" id="ProtNLM"/>
    </source>
</evidence>
<protein>
    <recommendedName>
        <fullName evidence="4">DUF3311 domain-containing protein</fullName>
    </recommendedName>
</protein>
<evidence type="ECO:0000313" key="3">
    <source>
        <dbReference type="Proteomes" id="UP000076603"/>
    </source>
</evidence>
<dbReference type="AlphaFoldDB" id="A0A161WJ10"/>
<evidence type="ECO:0000256" key="1">
    <source>
        <dbReference type="SAM" id="Phobius"/>
    </source>
</evidence>
<name>A0A161WJ10_9CLOT</name>
<keyword evidence="1" id="KW-0812">Transmembrane</keyword>
<feature type="transmembrane region" description="Helical" evidence="1">
    <location>
        <begin position="6"/>
        <end position="23"/>
    </location>
</feature>
<feature type="transmembrane region" description="Helical" evidence="1">
    <location>
        <begin position="35"/>
        <end position="57"/>
    </location>
</feature>
<dbReference type="Proteomes" id="UP000076603">
    <property type="component" value="Unassembled WGS sequence"/>
</dbReference>
<accession>A0A161WJ10</accession>
<dbReference type="Pfam" id="PF11755">
    <property type="entry name" value="DUF3311"/>
    <property type="match status" value="1"/>
</dbReference>
<keyword evidence="3" id="KW-1185">Reference proteome</keyword>
<organism evidence="2 3">
    <name type="scientific">Clostridium magnum DSM 2767</name>
    <dbReference type="NCBI Taxonomy" id="1121326"/>
    <lineage>
        <taxon>Bacteria</taxon>
        <taxon>Bacillati</taxon>
        <taxon>Bacillota</taxon>
        <taxon>Clostridia</taxon>
        <taxon>Eubacteriales</taxon>
        <taxon>Clostridiaceae</taxon>
        <taxon>Clostridium</taxon>
    </lineage>
</organism>
<dbReference type="InterPro" id="IPR021741">
    <property type="entry name" value="DUF3311"/>
</dbReference>